<organism evidence="2 3">
    <name type="scientific">Dipteronia dyeriana</name>
    <dbReference type="NCBI Taxonomy" id="168575"/>
    <lineage>
        <taxon>Eukaryota</taxon>
        <taxon>Viridiplantae</taxon>
        <taxon>Streptophyta</taxon>
        <taxon>Embryophyta</taxon>
        <taxon>Tracheophyta</taxon>
        <taxon>Spermatophyta</taxon>
        <taxon>Magnoliopsida</taxon>
        <taxon>eudicotyledons</taxon>
        <taxon>Gunneridae</taxon>
        <taxon>Pentapetalae</taxon>
        <taxon>rosids</taxon>
        <taxon>malvids</taxon>
        <taxon>Sapindales</taxon>
        <taxon>Sapindaceae</taxon>
        <taxon>Hippocastanoideae</taxon>
        <taxon>Acereae</taxon>
        <taxon>Dipteronia</taxon>
    </lineage>
</organism>
<dbReference type="InterPro" id="IPR044730">
    <property type="entry name" value="RNase_H-like_dom_plant"/>
</dbReference>
<dbReference type="InterPro" id="IPR012337">
    <property type="entry name" value="RNaseH-like_sf"/>
</dbReference>
<dbReference type="Proteomes" id="UP001280121">
    <property type="component" value="Unassembled WGS sequence"/>
</dbReference>
<reference evidence="2" key="1">
    <citation type="journal article" date="2023" name="Plant J.">
        <title>Genome sequences and population genomics provide insights into the demographic history, inbreeding, and mutation load of two 'living fossil' tree species of Dipteronia.</title>
        <authorList>
            <person name="Feng Y."/>
            <person name="Comes H.P."/>
            <person name="Chen J."/>
            <person name="Zhu S."/>
            <person name="Lu R."/>
            <person name="Zhang X."/>
            <person name="Li P."/>
            <person name="Qiu J."/>
            <person name="Olsen K.M."/>
            <person name="Qiu Y."/>
        </authorList>
    </citation>
    <scope>NUCLEOTIDE SEQUENCE</scope>
    <source>
        <strain evidence="2">KIB01</strain>
    </source>
</reference>
<dbReference type="GO" id="GO:0003676">
    <property type="term" value="F:nucleic acid binding"/>
    <property type="evidence" value="ECO:0007669"/>
    <property type="project" value="InterPro"/>
</dbReference>
<evidence type="ECO:0000313" key="2">
    <source>
        <dbReference type="EMBL" id="KAK2640425.1"/>
    </source>
</evidence>
<evidence type="ECO:0000313" key="3">
    <source>
        <dbReference type="Proteomes" id="UP001280121"/>
    </source>
</evidence>
<dbReference type="InterPro" id="IPR053151">
    <property type="entry name" value="RNase_H-like"/>
</dbReference>
<keyword evidence="3" id="KW-1185">Reference proteome</keyword>
<proteinExistence type="predicted"/>
<dbReference type="Pfam" id="PF13456">
    <property type="entry name" value="RVT_3"/>
    <property type="match status" value="1"/>
</dbReference>
<gene>
    <name evidence="2" type="ORF">Ddye_028220</name>
</gene>
<dbReference type="Gene3D" id="3.30.420.10">
    <property type="entry name" value="Ribonuclease H-like superfamily/Ribonuclease H"/>
    <property type="match status" value="1"/>
</dbReference>
<sequence length="181" mass="20030">MWDSVFLKEVFLRIFALSVKKQGIIKNLGCWAGRVFSAQGSGVFLTVAEGIGWLVGLAFVGVRRIEGLGLLCFLRFHGQFGRIQDSNMAEVAAILKACELCGSKHALASKKIIIVSESKVVISWIKNKKFRSFSYLNILYNIKSLLHHLGDVKVCYNPRSINSFADKLAKMGSTNSGDRIS</sequence>
<dbReference type="PANTHER" id="PTHR47723:SF22">
    <property type="entry name" value="RNASE H TYPE-1 DOMAIN-CONTAINING PROTEIN"/>
    <property type="match status" value="1"/>
</dbReference>
<dbReference type="InterPro" id="IPR036397">
    <property type="entry name" value="RNaseH_sf"/>
</dbReference>
<evidence type="ECO:0000259" key="1">
    <source>
        <dbReference type="Pfam" id="PF13456"/>
    </source>
</evidence>
<dbReference type="InterPro" id="IPR002156">
    <property type="entry name" value="RNaseH_domain"/>
</dbReference>
<dbReference type="AlphaFoldDB" id="A0AAD9WS58"/>
<dbReference type="EMBL" id="JANJYI010000008">
    <property type="protein sequence ID" value="KAK2640425.1"/>
    <property type="molecule type" value="Genomic_DNA"/>
</dbReference>
<dbReference type="CDD" id="cd06222">
    <property type="entry name" value="RNase_H_like"/>
    <property type="match status" value="1"/>
</dbReference>
<accession>A0AAD9WS58</accession>
<feature type="domain" description="RNase H type-1" evidence="1">
    <location>
        <begin position="76"/>
        <end position="171"/>
    </location>
</feature>
<dbReference type="SUPFAM" id="SSF53098">
    <property type="entry name" value="Ribonuclease H-like"/>
    <property type="match status" value="1"/>
</dbReference>
<protein>
    <recommendedName>
        <fullName evidence="1">RNase H type-1 domain-containing protein</fullName>
    </recommendedName>
</protein>
<dbReference type="PANTHER" id="PTHR47723">
    <property type="entry name" value="OS05G0353850 PROTEIN"/>
    <property type="match status" value="1"/>
</dbReference>
<comment type="caution">
    <text evidence="2">The sequence shown here is derived from an EMBL/GenBank/DDBJ whole genome shotgun (WGS) entry which is preliminary data.</text>
</comment>
<dbReference type="GO" id="GO:0004523">
    <property type="term" value="F:RNA-DNA hybrid ribonuclease activity"/>
    <property type="evidence" value="ECO:0007669"/>
    <property type="project" value="InterPro"/>
</dbReference>
<name>A0AAD9WS58_9ROSI</name>